<dbReference type="SUPFAM" id="SSF55729">
    <property type="entry name" value="Acyl-CoA N-acyltransferases (Nat)"/>
    <property type="match status" value="1"/>
</dbReference>
<keyword evidence="2" id="KW-0012">Acyltransferase</keyword>
<organism evidence="4 5">
    <name type="scientific">Candidatus Bealeia paramacronuclearis</name>
    <dbReference type="NCBI Taxonomy" id="1921001"/>
    <lineage>
        <taxon>Bacteria</taxon>
        <taxon>Pseudomonadati</taxon>
        <taxon>Pseudomonadota</taxon>
        <taxon>Alphaproteobacteria</taxon>
        <taxon>Holosporales</taxon>
        <taxon>Holosporaceae</taxon>
        <taxon>Candidatus Bealeia</taxon>
    </lineage>
</organism>
<dbReference type="PANTHER" id="PTHR43877">
    <property type="entry name" value="AMINOALKYLPHOSPHONATE N-ACETYLTRANSFERASE-RELATED-RELATED"/>
    <property type="match status" value="1"/>
</dbReference>
<gene>
    <name evidence="4" type="ORF">Bealeia1_01323</name>
</gene>
<dbReference type="Gene3D" id="3.40.630.30">
    <property type="match status" value="1"/>
</dbReference>
<dbReference type="EMBL" id="CP133270">
    <property type="protein sequence ID" value="WVX67126.1"/>
    <property type="molecule type" value="Genomic_DNA"/>
</dbReference>
<protein>
    <submittedName>
        <fullName evidence="4">GNAT family N-acetyltransferase</fullName>
    </submittedName>
</protein>
<evidence type="ECO:0000256" key="1">
    <source>
        <dbReference type="ARBA" id="ARBA00022679"/>
    </source>
</evidence>
<dbReference type="InterPro" id="IPR050832">
    <property type="entry name" value="Bact_Acetyltransf"/>
</dbReference>
<dbReference type="CDD" id="cd04301">
    <property type="entry name" value="NAT_SF"/>
    <property type="match status" value="1"/>
</dbReference>
<keyword evidence="1" id="KW-0808">Transferase</keyword>
<evidence type="ECO:0000313" key="5">
    <source>
        <dbReference type="Proteomes" id="UP001330434"/>
    </source>
</evidence>
<dbReference type="InterPro" id="IPR016181">
    <property type="entry name" value="Acyl_CoA_acyltransferase"/>
</dbReference>
<dbReference type="PROSITE" id="PS51186">
    <property type="entry name" value="GNAT"/>
    <property type="match status" value="1"/>
</dbReference>
<dbReference type="PANTHER" id="PTHR43877:SF1">
    <property type="entry name" value="ACETYLTRANSFERASE"/>
    <property type="match status" value="1"/>
</dbReference>
<dbReference type="Pfam" id="PF00583">
    <property type="entry name" value="Acetyltransf_1"/>
    <property type="match status" value="1"/>
</dbReference>
<evidence type="ECO:0000259" key="3">
    <source>
        <dbReference type="PROSITE" id="PS51186"/>
    </source>
</evidence>
<reference evidence="4 5" key="1">
    <citation type="journal article" date="2024" name="Environ. Microbiol.">
        <title>Novel evolutionary insights on the interactions of the Holosporales (Alphaproteobacteria) with eukaryotic hosts from comparative genomics.</title>
        <authorList>
            <person name="Giovannini M."/>
            <person name="Petroni G."/>
            <person name="Castelli M."/>
        </authorList>
    </citation>
    <scope>NUCLEOTIDE SEQUENCE [LARGE SCALE GENOMIC DNA]</scope>
    <source>
        <strain evidence="4 5">US_Bl 15I1</strain>
    </source>
</reference>
<dbReference type="InterPro" id="IPR000182">
    <property type="entry name" value="GNAT_dom"/>
</dbReference>
<sequence length="183" mass="20587">MSRDSFVLRPAQLNDIRKLNSLIQVSARGLNQNHYTHAQVDSLIRYVFGVDTELIADQTYYVIEENGKFSACGGWSQRKTLFGSDKCASRKNGYLDPKTDPAKIRAFFVHPDFGRKGLGNRLMIQCEEAVKKAGFCETELMSTLPGLAFYRAHGYVGDQFVDYPLPDGVIVQFVKMGKSFSKN</sequence>
<evidence type="ECO:0000313" key="4">
    <source>
        <dbReference type="EMBL" id="WVX67126.1"/>
    </source>
</evidence>
<evidence type="ECO:0000256" key="2">
    <source>
        <dbReference type="ARBA" id="ARBA00023315"/>
    </source>
</evidence>
<dbReference type="RefSeq" id="WP_331255969.1">
    <property type="nucleotide sequence ID" value="NZ_CP133270.1"/>
</dbReference>
<proteinExistence type="predicted"/>
<feature type="domain" description="N-acetyltransferase" evidence="3">
    <location>
        <begin position="6"/>
        <end position="181"/>
    </location>
</feature>
<dbReference type="Proteomes" id="UP001330434">
    <property type="component" value="Chromosome"/>
</dbReference>
<name>A0ABZ2C699_9PROT</name>
<keyword evidence="5" id="KW-1185">Reference proteome</keyword>
<accession>A0ABZ2C699</accession>